<evidence type="ECO:0000313" key="3">
    <source>
        <dbReference type="Proteomes" id="UP000476176"/>
    </source>
</evidence>
<dbReference type="EMBL" id="QXFY01000001">
    <property type="protein sequence ID" value="KAE9362465.1"/>
    <property type="molecule type" value="Genomic_DNA"/>
</dbReference>
<name>A0A6G0SR20_9STRA</name>
<evidence type="ECO:0000313" key="2">
    <source>
        <dbReference type="EMBL" id="KAE9362465.1"/>
    </source>
</evidence>
<dbReference type="SMART" id="SM01411">
    <property type="entry name" value="Ephrin_rec_like"/>
    <property type="match status" value="4"/>
</dbReference>
<gene>
    <name evidence="1" type="ORF">PF004_g52</name>
    <name evidence="2" type="ORF">PF008_g51</name>
</gene>
<evidence type="ECO:0000313" key="1">
    <source>
        <dbReference type="EMBL" id="KAE9256560.1"/>
    </source>
</evidence>
<proteinExistence type="predicted"/>
<dbReference type="EMBL" id="QXGC01000001">
    <property type="protein sequence ID" value="KAE9256560.1"/>
    <property type="molecule type" value="Genomic_DNA"/>
</dbReference>
<sequence>MLGVAVSARSDTTGTFDFLGPLSLISVLHSTIDVVLCSEIGTITPAPCPAGTYGDVEGLISSACSSTCSSVSGVISCIPSPCPAGYYCPLATTVPLECGSTSIFCPKGSPVPTTAMTGYYTTWKAYSGTSVTGEQLELQYVEGYSLAIQNQTTRSDQHICEKGSYCSGGVKKLCSAGTYGGSEGLSTVACTAPCPAGYYCPKGAADYTQYPCTSRTSFCRQGSSVPNAVDTGYYTVATQAGLRTDEIVCPTGSYCIGGVQYLCPERTYGNTTGLASKACSGKCQNGFLCPQGSTSATQSPCPAGNYCIRGVKFLCPEGTYGATANLTSKACSGRCQDGYECPRGSTSPTQSQCSAGSYSRNAKMCAPCYPGNWCDITPPDCGADYAFCPL</sequence>
<organism evidence="2 4">
    <name type="scientific">Phytophthora fragariae</name>
    <dbReference type="NCBI Taxonomy" id="53985"/>
    <lineage>
        <taxon>Eukaryota</taxon>
        <taxon>Sar</taxon>
        <taxon>Stramenopiles</taxon>
        <taxon>Oomycota</taxon>
        <taxon>Peronosporomycetes</taxon>
        <taxon>Peronosporales</taxon>
        <taxon>Peronosporaceae</taxon>
        <taxon>Phytophthora</taxon>
    </lineage>
</organism>
<evidence type="ECO:0000313" key="4">
    <source>
        <dbReference type="Proteomes" id="UP000486351"/>
    </source>
</evidence>
<reference evidence="3 4" key="1">
    <citation type="submission" date="2018-09" db="EMBL/GenBank/DDBJ databases">
        <title>Genomic investigation of the strawberry pathogen Phytophthora fragariae indicates pathogenicity is determined by transcriptional variation in three key races.</title>
        <authorList>
            <person name="Adams T.M."/>
            <person name="Armitage A.D."/>
            <person name="Sobczyk M.K."/>
            <person name="Bates H.J."/>
            <person name="Dunwell J.M."/>
            <person name="Nellist C.F."/>
            <person name="Harrison R.J."/>
        </authorList>
    </citation>
    <scope>NUCLEOTIDE SEQUENCE [LARGE SCALE GENOMIC DNA]</scope>
    <source>
        <strain evidence="1 3">BC-23</strain>
        <strain evidence="2 4">NOV-77</strain>
    </source>
</reference>
<comment type="caution">
    <text evidence="2">The sequence shown here is derived from an EMBL/GenBank/DDBJ whole genome shotgun (WGS) entry which is preliminary data.</text>
</comment>
<dbReference type="Proteomes" id="UP000486351">
    <property type="component" value="Unassembled WGS sequence"/>
</dbReference>
<accession>A0A6G0SR20</accession>
<dbReference type="AlphaFoldDB" id="A0A6G0SR20"/>
<dbReference type="PANTHER" id="PTHR47236:SF4">
    <property type="entry name" value="GENE 9195-RELATED"/>
    <property type="match status" value="1"/>
</dbReference>
<dbReference type="PANTHER" id="PTHR47236">
    <property type="entry name" value="GENE, 32742-RELATED-RELATED"/>
    <property type="match status" value="1"/>
</dbReference>
<protein>
    <recommendedName>
        <fullName evidence="5">Tyrosine-protein kinase ephrin type A/B receptor-like domain-containing protein</fullName>
    </recommendedName>
</protein>
<evidence type="ECO:0008006" key="5">
    <source>
        <dbReference type="Google" id="ProtNLM"/>
    </source>
</evidence>
<dbReference type="Proteomes" id="UP000476176">
    <property type="component" value="Unassembled WGS sequence"/>
</dbReference>